<organism evidence="2">
    <name type="scientific">Anopheles sinensis</name>
    <name type="common">Mosquito</name>
    <dbReference type="NCBI Taxonomy" id="74873"/>
    <lineage>
        <taxon>Eukaryota</taxon>
        <taxon>Metazoa</taxon>
        <taxon>Ecdysozoa</taxon>
        <taxon>Arthropoda</taxon>
        <taxon>Hexapoda</taxon>
        <taxon>Insecta</taxon>
        <taxon>Pterygota</taxon>
        <taxon>Neoptera</taxon>
        <taxon>Endopterygota</taxon>
        <taxon>Diptera</taxon>
        <taxon>Nematocera</taxon>
        <taxon>Culicoidea</taxon>
        <taxon>Culicidae</taxon>
        <taxon>Anophelinae</taxon>
        <taxon>Anopheles</taxon>
    </lineage>
</organism>
<keyword evidence="2" id="KW-0489">Methyltransferase</keyword>
<dbReference type="EnsemblMetazoa" id="ASIC012517-RA">
    <property type="protein sequence ID" value="ASIC012517-PA"/>
    <property type="gene ID" value="ASIC012517"/>
</dbReference>
<evidence type="ECO:0000313" key="3">
    <source>
        <dbReference type="EnsemblMetazoa" id="ASIC012517-PA"/>
    </source>
</evidence>
<dbReference type="Proteomes" id="UP000030765">
    <property type="component" value="Unassembled WGS sequence"/>
</dbReference>
<evidence type="ECO:0000256" key="1">
    <source>
        <dbReference type="SAM" id="MobiDB-lite"/>
    </source>
</evidence>
<feature type="compositionally biased region" description="Basic and acidic residues" evidence="1">
    <location>
        <begin position="35"/>
        <end position="44"/>
    </location>
</feature>
<evidence type="ECO:0000313" key="4">
    <source>
        <dbReference type="Proteomes" id="UP000030765"/>
    </source>
</evidence>
<gene>
    <name evidence="2" type="ORF">ZHAS_00012517</name>
</gene>
<keyword evidence="2" id="KW-0808">Transferase</keyword>
<dbReference type="EMBL" id="ATLV01019804">
    <property type="status" value="NOT_ANNOTATED_CDS"/>
    <property type="molecule type" value="Genomic_DNA"/>
</dbReference>
<dbReference type="VEuPathDB" id="VectorBase:ASIC012517"/>
<reference evidence="2 4" key="1">
    <citation type="journal article" date="2014" name="BMC Genomics">
        <title>Genome sequence of Anopheles sinensis provides insight into genetics basis of mosquito competence for malaria parasites.</title>
        <authorList>
            <person name="Zhou D."/>
            <person name="Zhang D."/>
            <person name="Ding G."/>
            <person name="Shi L."/>
            <person name="Hou Q."/>
            <person name="Ye Y."/>
            <person name="Xu Y."/>
            <person name="Zhou H."/>
            <person name="Xiong C."/>
            <person name="Li S."/>
            <person name="Yu J."/>
            <person name="Hong S."/>
            <person name="Yu X."/>
            <person name="Zou P."/>
            <person name="Chen C."/>
            <person name="Chang X."/>
            <person name="Wang W."/>
            <person name="Lv Y."/>
            <person name="Sun Y."/>
            <person name="Ma L."/>
            <person name="Shen B."/>
            <person name="Zhu C."/>
        </authorList>
    </citation>
    <scope>NUCLEOTIDE SEQUENCE [LARGE SCALE GENOMIC DNA]</scope>
</reference>
<keyword evidence="4" id="KW-1185">Reference proteome</keyword>
<evidence type="ECO:0000313" key="2">
    <source>
        <dbReference type="EMBL" id="KFB44632.1"/>
    </source>
</evidence>
<dbReference type="AlphaFoldDB" id="A0A084W338"/>
<sequence length="57" mass="6274">MASPGVATPRESRTSWCSTQECDSLSAQVTLRPAKPQDRDRSMTEGKGVSRKTLKLH</sequence>
<accession>A0A084W338</accession>
<dbReference type="GO" id="GO:0032259">
    <property type="term" value="P:methylation"/>
    <property type="evidence" value="ECO:0007669"/>
    <property type="project" value="UniProtKB-KW"/>
</dbReference>
<dbReference type="EMBL" id="KE525279">
    <property type="protein sequence ID" value="KFB44632.1"/>
    <property type="molecule type" value="Genomic_DNA"/>
</dbReference>
<protein>
    <submittedName>
        <fullName evidence="2 3">Protein-(Glutamine-N5) methyltransferase</fullName>
    </submittedName>
</protein>
<dbReference type="GO" id="GO:0008168">
    <property type="term" value="F:methyltransferase activity"/>
    <property type="evidence" value="ECO:0007669"/>
    <property type="project" value="UniProtKB-KW"/>
</dbReference>
<proteinExistence type="predicted"/>
<feature type="region of interest" description="Disordered" evidence="1">
    <location>
        <begin position="27"/>
        <end position="57"/>
    </location>
</feature>
<reference evidence="3" key="2">
    <citation type="submission" date="2020-05" db="UniProtKB">
        <authorList>
            <consortium name="EnsemblMetazoa"/>
        </authorList>
    </citation>
    <scope>IDENTIFICATION</scope>
</reference>
<name>A0A084W338_ANOSI</name>